<gene>
    <name evidence="1" type="ORF">BCR44DRAFT_311319</name>
</gene>
<name>A0A1Y2HUQ6_9FUNG</name>
<reference evidence="1 2" key="1">
    <citation type="submission" date="2016-07" db="EMBL/GenBank/DDBJ databases">
        <title>Pervasive Adenine N6-methylation of Active Genes in Fungi.</title>
        <authorList>
            <consortium name="DOE Joint Genome Institute"/>
            <person name="Mondo S.J."/>
            <person name="Dannebaum R.O."/>
            <person name="Kuo R.C."/>
            <person name="Labutti K."/>
            <person name="Haridas S."/>
            <person name="Kuo A."/>
            <person name="Salamov A."/>
            <person name="Ahrendt S.R."/>
            <person name="Lipzen A."/>
            <person name="Sullivan W."/>
            <person name="Andreopoulos W.B."/>
            <person name="Clum A."/>
            <person name="Lindquist E."/>
            <person name="Daum C."/>
            <person name="Ramamoorthy G.K."/>
            <person name="Gryganskyi A."/>
            <person name="Culley D."/>
            <person name="Magnuson J.K."/>
            <person name="James T.Y."/>
            <person name="O'Malley M.A."/>
            <person name="Stajich J.E."/>
            <person name="Spatafora J.W."/>
            <person name="Visel A."/>
            <person name="Grigoriev I.V."/>
        </authorList>
    </citation>
    <scope>NUCLEOTIDE SEQUENCE [LARGE SCALE GENOMIC DNA]</scope>
    <source>
        <strain evidence="1 2">PL171</strain>
    </source>
</reference>
<dbReference type="EMBL" id="MCFL01000009">
    <property type="protein sequence ID" value="ORZ38337.1"/>
    <property type="molecule type" value="Genomic_DNA"/>
</dbReference>
<evidence type="ECO:0000313" key="2">
    <source>
        <dbReference type="Proteomes" id="UP000193411"/>
    </source>
</evidence>
<keyword evidence="2" id="KW-1185">Reference proteome</keyword>
<sequence>MDDALEIMHKPPSHHPSHERIISSRTYALRRCTVEPPASSPWTSVATLDFGPPPFTSVNHGESLDMLALLARAFPYLNRLVIRANDSCVADILLAVDPFVRRRPEIGPPLREPGVMRLKTGLGCSSRSYVPSAAVKKICEPTCGHLHPLFISVHVTTLHELGADLNKILIHPSLALGLERINTMGVRLNVSAASCAGTHECLVSTIQAPRSCHSTAPSRFPSSKLRCPIYAASTSDSSRA</sequence>
<comment type="caution">
    <text evidence="1">The sequence shown here is derived from an EMBL/GenBank/DDBJ whole genome shotgun (WGS) entry which is preliminary data.</text>
</comment>
<organism evidence="1 2">
    <name type="scientific">Catenaria anguillulae PL171</name>
    <dbReference type="NCBI Taxonomy" id="765915"/>
    <lineage>
        <taxon>Eukaryota</taxon>
        <taxon>Fungi</taxon>
        <taxon>Fungi incertae sedis</taxon>
        <taxon>Blastocladiomycota</taxon>
        <taxon>Blastocladiomycetes</taxon>
        <taxon>Blastocladiales</taxon>
        <taxon>Catenariaceae</taxon>
        <taxon>Catenaria</taxon>
    </lineage>
</organism>
<accession>A0A1Y2HUQ6</accession>
<dbReference type="AlphaFoldDB" id="A0A1Y2HUQ6"/>
<evidence type="ECO:0000313" key="1">
    <source>
        <dbReference type="EMBL" id="ORZ38337.1"/>
    </source>
</evidence>
<proteinExistence type="predicted"/>
<protein>
    <submittedName>
        <fullName evidence="1">Uncharacterized protein</fullName>
    </submittedName>
</protein>
<dbReference type="Proteomes" id="UP000193411">
    <property type="component" value="Unassembled WGS sequence"/>
</dbReference>